<name>A0ABR5TNC0_9BACL</name>
<dbReference type="PIRSF" id="PIRSF000477">
    <property type="entry name" value="PurNPase"/>
    <property type="match status" value="1"/>
</dbReference>
<dbReference type="PANTHER" id="PTHR11904:SF9">
    <property type="entry name" value="PURINE NUCLEOSIDE PHOSPHORYLASE-RELATED"/>
    <property type="match status" value="1"/>
</dbReference>
<sequence>MKKGGTMTYYNKIIEATSFIENFVKENIDYAIVLGSGIKLELENQKELSYFDIPNFPIRKNYSTVKGHSNKITFGRIKNKNIMIFNGRLHYYEGYSMKDVTFFVYICKFLKVKGLFITNACGAINENFSEGDIIYLDDFISLVSNNPLIGENDLRLGERFVDMTTPFSEKINSTLLKSAKDLNISLKKGVYGFFMGPYFETRAEIRAFKTLGCGLVGMSTVPEVIAANHAKLEVSVLSCVTNMATGIQNKKHNHEHVLNVANSISHNLKNLLLKTLENL</sequence>
<keyword evidence="10" id="KW-1185">Reference proteome</keyword>
<evidence type="ECO:0000313" key="10">
    <source>
        <dbReference type="Proteomes" id="UP000070467"/>
    </source>
</evidence>
<evidence type="ECO:0000256" key="1">
    <source>
        <dbReference type="ARBA" id="ARBA00002678"/>
    </source>
</evidence>
<organism evidence="9 10">
    <name type="scientific">Gemelliphila asaccharolytica</name>
    <dbReference type="NCBI Taxonomy" id="502393"/>
    <lineage>
        <taxon>Bacteria</taxon>
        <taxon>Bacillati</taxon>
        <taxon>Bacillota</taxon>
        <taxon>Bacilli</taxon>
        <taxon>Bacillales</taxon>
        <taxon>Gemellaceae</taxon>
        <taxon>Gemelliphila</taxon>
    </lineage>
</organism>
<feature type="domain" description="Nucleoside phosphorylase" evidence="8">
    <location>
        <begin position="30"/>
        <end position="276"/>
    </location>
</feature>
<comment type="catalytic activity">
    <reaction evidence="6">
        <text>a purine 2'-deoxy-D-ribonucleoside + phosphate = a purine nucleobase + 2-deoxy-alpha-D-ribose 1-phosphate</text>
        <dbReference type="Rhea" id="RHEA:36431"/>
        <dbReference type="ChEBI" id="CHEBI:26386"/>
        <dbReference type="ChEBI" id="CHEBI:43474"/>
        <dbReference type="ChEBI" id="CHEBI:57259"/>
        <dbReference type="ChEBI" id="CHEBI:142361"/>
        <dbReference type="EC" id="2.4.2.1"/>
    </reaction>
</comment>
<dbReference type="SUPFAM" id="SSF53167">
    <property type="entry name" value="Purine and uridine phosphorylases"/>
    <property type="match status" value="1"/>
</dbReference>
<comment type="pathway">
    <text evidence="2 7">Purine metabolism; purine nucleoside salvage.</text>
</comment>
<evidence type="ECO:0000256" key="7">
    <source>
        <dbReference type="PIRNR" id="PIRNR000477"/>
    </source>
</evidence>
<dbReference type="Gene3D" id="3.40.50.1580">
    <property type="entry name" value="Nucleoside phosphorylase domain"/>
    <property type="match status" value="1"/>
</dbReference>
<dbReference type="InterPro" id="IPR000845">
    <property type="entry name" value="Nucleoside_phosphorylase_d"/>
</dbReference>
<evidence type="ECO:0000256" key="6">
    <source>
        <dbReference type="ARBA" id="ARBA00048556"/>
    </source>
</evidence>
<evidence type="ECO:0000256" key="3">
    <source>
        <dbReference type="ARBA" id="ARBA00006751"/>
    </source>
</evidence>
<comment type="similarity">
    <text evidence="3 7">Belongs to the PNP/MTAP phosphorylase family.</text>
</comment>
<evidence type="ECO:0000256" key="2">
    <source>
        <dbReference type="ARBA" id="ARBA00005058"/>
    </source>
</evidence>
<dbReference type="PANTHER" id="PTHR11904">
    <property type="entry name" value="METHYLTHIOADENOSINE/PURINE NUCLEOSIDE PHOSPHORYLASE"/>
    <property type="match status" value="1"/>
</dbReference>
<dbReference type="NCBIfam" id="NF006054">
    <property type="entry name" value="PRK08202.1"/>
    <property type="match status" value="1"/>
</dbReference>
<dbReference type="EMBL" id="LSDB01000003">
    <property type="protein sequence ID" value="KXB58877.1"/>
    <property type="molecule type" value="Genomic_DNA"/>
</dbReference>
<dbReference type="InterPro" id="IPR035994">
    <property type="entry name" value="Nucleoside_phosphorylase_sf"/>
</dbReference>
<evidence type="ECO:0000259" key="8">
    <source>
        <dbReference type="Pfam" id="PF01048"/>
    </source>
</evidence>
<accession>A0ABR5TNC0</accession>
<dbReference type="CDD" id="cd09009">
    <property type="entry name" value="PNP-EcPNPII_like"/>
    <property type="match status" value="1"/>
</dbReference>
<dbReference type="EC" id="2.4.2.1" evidence="7"/>
<evidence type="ECO:0000256" key="4">
    <source>
        <dbReference type="ARBA" id="ARBA00022676"/>
    </source>
</evidence>
<comment type="function">
    <text evidence="1">The purine nucleoside phosphorylases catalyze the phosphorolytic breakdown of the N-glycosidic bond in the beta-(deoxy)ribonucleoside molecules, with the formation of the corresponding free purine bases and pentose-1-phosphate. Cleaves guanosine, inosine, 2'-deoxyguanosine and 2'-deoxyinosine.</text>
</comment>
<keyword evidence="5 7" id="KW-0808">Transferase</keyword>
<dbReference type="NCBIfam" id="TIGR01697">
    <property type="entry name" value="PNPH-PUNA-XAPA"/>
    <property type="match status" value="1"/>
</dbReference>
<reference evidence="9 10" key="1">
    <citation type="submission" date="2016-01" db="EMBL/GenBank/DDBJ databases">
        <authorList>
            <person name="Mitreva M."/>
            <person name="Pepin K.H."/>
            <person name="Mihindukulasuriya K.A."/>
            <person name="Fulton R."/>
            <person name="Fronick C."/>
            <person name="O'Laughlin M."/>
            <person name="Miner T."/>
            <person name="Herter B."/>
            <person name="Rosa B.A."/>
            <person name="Cordes M."/>
            <person name="Tomlinson C."/>
            <person name="Wollam A."/>
            <person name="Palsikar V.B."/>
            <person name="Mardis E.R."/>
            <person name="Wilson R.K."/>
        </authorList>
    </citation>
    <scope>NUCLEOTIDE SEQUENCE [LARGE SCALE GENOMIC DNA]</scope>
    <source>
        <strain evidence="9 10">KA00071</strain>
    </source>
</reference>
<protein>
    <recommendedName>
        <fullName evidence="7">Purine nucleoside phosphorylase</fullName>
        <ecNumber evidence="7">2.4.2.1</ecNumber>
    </recommendedName>
    <alternativeName>
        <fullName evidence="7">Inosine-guanosine phosphorylase</fullName>
    </alternativeName>
</protein>
<evidence type="ECO:0000256" key="5">
    <source>
        <dbReference type="ARBA" id="ARBA00022679"/>
    </source>
</evidence>
<dbReference type="InterPro" id="IPR011268">
    <property type="entry name" value="Purine_phosphorylase"/>
</dbReference>
<dbReference type="Proteomes" id="UP000070467">
    <property type="component" value="Unassembled WGS sequence"/>
</dbReference>
<gene>
    <name evidence="9" type="ORF">HMPREF1871_00120</name>
</gene>
<comment type="caution">
    <text evidence="9">The sequence shown here is derived from an EMBL/GenBank/DDBJ whole genome shotgun (WGS) entry which is preliminary data.</text>
</comment>
<dbReference type="Pfam" id="PF01048">
    <property type="entry name" value="PNP_UDP_1"/>
    <property type="match status" value="1"/>
</dbReference>
<keyword evidence="4 7" id="KW-0328">Glycosyltransferase</keyword>
<proteinExistence type="inferred from homology"/>
<evidence type="ECO:0000313" key="9">
    <source>
        <dbReference type="EMBL" id="KXB58877.1"/>
    </source>
</evidence>